<dbReference type="Gene3D" id="1.20.1060.10">
    <property type="entry name" value="Taq DNA Polymerase, Chain T, domain 4"/>
    <property type="match status" value="1"/>
</dbReference>
<dbReference type="FunFam" id="1.20.1060.10:FF:000001">
    <property type="entry name" value="DNA polymerase I"/>
    <property type="match status" value="1"/>
</dbReference>
<dbReference type="Pfam" id="PF01367">
    <property type="entry name" value="5_3_exonuc"/>
    <property type="match status" value="1"/>
</dbReference>
<dbReference type="AlphaFoldDB" id="A0A9D9NBC4"/>
<comment type="function">
    <text evidence="13">In addition to polymerase activity, this DNA polymerase exhibits 5'-3' exonuclease activity.</text>
</comment>
<dbReference type="CDD" id="cd08637">
    <property type="entry name" value="DNA_pol_A_pol_I_C"/>
    <property type="match status" value="1"/>
</dbReference>
<dbReference type="EMBL" id="JADIMH010000021">
    <property type="protein sequence ID" value="MBO8466940.1"/>
    <property type="molecule type" value="Genomic_DNA"/>
</dbReference>
<dbReference type="PANTHER" id="PTHR10133">
    <property type="entry name" value="DNA POLYMERASE I"/>
    <property type="match status" value="1"/>
</dbReference>
<dbReference type="Gene3D" id="3.30.70.370">
    <property type="match status" value="1"/>
</dbReference>
<feature type="domain" description="DNA-directed DNA polymerase family A palm" evidence="16">
    <location>
        <begin position="640"/>
        <end position="847"/>
    </location>
</feature>
<evidence type="ECO:0000256" key="10">
    <source>
        <dbReference type="ARBA" id="ARBA00023204"/>
    </source>
</evidence>
<dbReference type="InterPro" id="IPR029060">
    <property type="entry name" value="PIN-like_dom_sf"/>
</dbReference>
<keyword evidence="10 13" id="KW-0234">DNA repair</keyword>
<evidence type="ECO:0000256" key="3">
    <source>
        <dbReference type="ARBA" id="ARBA00020311"/>
    </source>
</evidence>
<dbReference type="InterPro" id="IPR036397">
    <property type="entry name" value="RNaseH_sf"/>
</dbReference>
<keyword evidence="13" id="KW-0378">Hydrolase</keyword>
<evidence type="ECO:0000256" key="4">
    <source>
        <dbReference type="ARBA" id="ARBA00022679"/>
    </source>
</evidence>
<gene>
    <name evidence="13 17" type="primary">polA</name>
    <name evidence="17" type="ORF">IAB99_04160</name>
</gene>
<dbReference type="CDD" id="cd09859">
    <property type="entry name" value="PIN_53EXO"/>
    <property type="match status" value="1"/>
</dbReference>
<dbReference type="GO" id="GO:0003677">
    <property type="term" value="F:DNA binding"/>
    <property type="evidence" value="ECO:0007669"/>
    <property type="project" value="UniProtKB-UniRule"/>
</dbReference>
<dbReference type="SUPFAM" id="SSF56672">
    <property type="entry name" value="DNA/RNA polymerases"/>
    <property type="match status" value="1"/>
</dbReference>
<dbReference type="SUPFAM" id="SSF47807">
    <property type="entry name" value="5' to 3' exonuclease, C-terminal subdomain"/>
    <property type="match status" value="1"/>
</dbReference>
<dbReference type="SMART" id="SM00475">
    <property type="entry name" value="53EXOc"/>
    <property type="match status" value="1"/>
</dbReference>
<organism evidence="17 18">
    <name type="scientific">Candidatus Cryptobacteroides faecipullorum</name>
    <dbReference type="NCBI Taxonomy" id="2840764"/>
    <lineage>
        <taxon>Bacteria</taxon>
        <taxon>Pseudomonadati</taxon>
        <taxon>Bacteroidota</taxon>
        <taxon>Bacteroidia</taxon>
        <taxon>Bacteroidales</taxon>
        <taxon>Candidatus Cryptobacteroides</taxon>
    </lineage>
</organism>
<keyword evidence="9 13" id="KW-0238">DNA-binding</keyword>
<keyword evidence="5 13" id="KW-0548">Nucleotidyltransferase</keyword>
<dbReference type="NCBIfam" id="NF004397">
    <property type="entry name" value="PRK05755.1"/>
    <property type="match status" value="1"/>
</dbReference>
<dbReference type="SUPFAM" id="SSF88723">
    <property type="entry name" value="PIN domain-like"/>
    <property type="match status" value="1"/>
</dbReference>
<keyword evidence="6 13" id="KW-0235">DNA replication</keyword>
<reference evidence="17" key="2">
    <citation type="journal article" date="2021" name="PeerJ">
        <title>Extensive microbial diversity within the chicken gut microbiome revealed by metagenomics and culture.</title>
        <authorList>
            <person name="Gilroy R."/>
            <person name="Ravi A."/>
            <person name="Getino M."/>
            <person name="Pursley I."/>
            <person name="Horton D.L."/>
            <person name="Alikhan N.F."/>
            <person name="Baker D."/>
            <person name="Gharbi K."/>
            <person name="Hall N."/>
            <person name="Watson M."/>
            <person name="Adriaenssens E.M."/>
            <person name="Foster-Nyarko E."/>
            <person name="Jarju S."/>
            <person name="Secka A."/>
            <person name="Antonio M."/>
            <person name="Oren A."/>
            <person name="Chaudhuri R.R."/>
            <person name="La Ragione R."/>
            <person name="Hildebrand F."/>
            <person name="Pallen M.J."/>
        </authorList>
    </citation>
    <scope>NUCLEOTIDE SEQUENCE</scope>
    <source>
        <strain evidence="17">B1-15692</strain>
    </source>
</reference>
<keyword evidence="8 13" id="KW-0239">DNA-directed DNA polymerase</keyword>
<keyword evidence="4 13" id="KW-0808">Transferase</keyword>
<dbReference type="Gene3D" id="3.30.420.10">
    <property type="entry name" value="Ribonuclease H-like superfamily/Ribonuclease H"/>
    <property type="match status" value="1"/>
</dbReference>
<evidence type="ECO:0000313" key="17">
    <source>
        <dbReference type="EMBL" id="MBO8466940.1"/>
    </source>
</evidence>
<evidence type="ECO:0000256" key="2">
    <source>
        <dbReference type="ARBA" id="ARBA00012417"/>
    </source>
</evidence>
<feature type="coiled-coil region" evidence="14">
    <location>
        <begin position="499"/>
        <end position="526"/>
    </location>
</feature>
<comment type="catalytic activity">
    <reaction evidence="11 13">
        <text>DNA(n) + a 2'-deoxyribonucleoside 5'-triphosphate = DNA(n+1) + diphosphate</text>
        <dbReference type="Rhea" id="RHEA:22508"/>
        <dbReference type="Rhea" id="RHEA-COMP:17339"/>
        <dbReference type="Rhea" id="RHEA-COMP:17340"/>
        <dbReference type="ChEBI" id="CHEBI:33019"/>
        <dbReference type="ChEBI" id="CHEBI:61560"/>
        <dbReference type="ChEBI" id="CHEBI:173112"/>
        <dbReference type="EC" id="2.7.7.7"/>
    </reaction>
</comment>
<dbReference type="InterPro" id="IPR002298">
    <property type="entry name" value="DNA_polymerase_A"/>
</dbReference>
<proteinExistence type="inferred from homology"/>
<evidence type="ECO:0000256" key="7">
    <source>
        <dbReference type="ARBA" id="ARBA00022763"/>
    </source>
</evidence>
<dbReference type="SMART" id="SM00279">
    <property type="entry name" value="HhH2"/>
    <property type="match status" value="1"/>
</dbReference>
<evidence type="ECO:0000256" key="14">
    <source>
        <dbReference type="SAM" id="Coils"/>
    </source>
</evidence>
<keyword evidence="14" id="KW-0175">Coiled coil</keyword>
<dbReference type="InterPro" id="IPR001098">
    <property type="entry name" value="DNA-dir_DNA_pol_A_palm_dom"/>
</dbReference>
<comment type="caution">
    <text evidence="17">The sequence shown here is derived from an EMBL/GenBank/DDBJ whole genome shotgun (WGS) entry which is preliminary data.</text>
</comment>
<dbReference type="GO" id="GO:0006261">
    <property type="term" value="P:DNA-templated DNA replication"/>
    <property type="evidence" value="ECO:0007669"/>
    <property type="project" value="UniProtKB-UniRule"/>
</dbReference>
<evidence type="ECO:0000313" key="18">
    <source>
        <dbReference type="Proteomes" id="UP000823660"/>
    </source>
</evidence>
<dbReference type="CDD" id="cd06140">
    <property type="entry name" value="DNA_polA_I_Bacillus_like_exo"/>
    <property type="match status" value="1"/>
</dbReference>
<dbReference type="Proteomes" id="UP000823660">
    <property type="component" value="Unassembled WGS sequence"/>
</dbReference>
<comment type="similarity">
    <text evidence="1 13">Belongs to the DNA polymerase type-A family.</text>
</comment>
<dbReference type="InterPro" id="IPR002421">
    <property type="entry name" value="5-3_exonuclease"/>
</dbReference>
<name>A0A9D9NBC4_9BACT</name>
<dbReference type="PROSITE" id="PS00447">
    <property type="entry name" value="DNA_POLYMERASE_A"/>
    <property type="match status" value="1"/>
</dbReference>
<dbReference type="InterPro" id="IPR012337">
    <property type="entry name" value="RNaseH-like_sf"/>
</dbReference>
<dbReference type="FunFam" id="1.10.150.20:FF:000002">
    <property type="entry name" value="DNA polymerase I"/>
    <property type="match status" value="1"/>
</dbReference>
<evidence type="ECO:0000256" key="12">
    <source>
        <dbReference type="NCBIfam" id="TIGR00593"/>
    </source>
</evidence>
<dbReference type="SMART" id="SM00482">
    <property type="entry name" value="POLAc"/>
    <property type="match status" value="1"/>
</dbReference>
<evidence type="ECO:0000256" key="1">
    <source>
        <dbReference type="ARBA" id="ARBA00007705"/>
    </source>
</evidence>
<dbReference type="NCBIfam" id="TIGR00593">
    <property type="entry name" value="pola"/>
    <property type="match status" value="1"/>
</dbReference>
<evidence type="ECO:0000256" key="8">
    <source>
        <dbReference type="ARBA" id="ARBA00022932"/>
    </source>
</evidence>
<dbReference type="GO" id="GO:0008409">
    <property type="term" value="F:5'-3' exonuclease activity"/>
    <property type="evidence" value="ECO:0007669"/>
    <property type="project" value="UniProtKB-UniRule"/>
</dbReference>
<dbReference type="InterPro" id="IPR008918">
    <property type="entry name" value="HhH2"/>
</dbReference>
<dbReference type="Gene3D" id="3.40.50.1010">
    <property type="entry name" value="5'-nuclease"/>
    <property type="match status" value="1"/>
</dbReference>
<dbReference type="GO" id="GO:0003887">
    <property type="term" value="F:DNA-directed DNA polymerase activity"/>
    <property type="evidence" value="ECO:0007669"/>
    <property type="project" value="UniProtKB-UniRule"/>
</dbReference>
<dbReference type="FunFam" id="1.10.150.20:FF:000003">
    <property type="entry name" value="DNA polymerase I"/>
    <property type="match status" value="1"/>
</dbReference>
<sequence>MDKRLFLIDGHALVFKMYYAFLKRPMINSKGADMSILFGFTKYILELIEKEKPTHLAVAFDPPGGTFRHEMYPEYKATREETPQLVIDALEPLTELCEAMHIPVLMVKGYEADDVIGTVAKKEEQEGFKVYMVTPDKDYGQLITENILQFKPGKAGNDNEIIGTEAVCSKYGISNPRQVIDMLTICGDTSDNVPGVKGVGEKGAGKLIAKYGSVKNIYDHLDDLTPKQREAFESARDHIRLSQELVTIRTDVPIGINADEMAVDMEYDPNIVGLFDKYEFGSLKKYIGHLQTDSGAQENKTIEYLAISPSEAASRARKVRSCSIRTESYGESIFSGIRKVTVGIHDGNDVYIASGTPEEMSDIISDESIEKYGYDLKRQCNLLSEAGIRFMGKLLDIELMHYVINPEKSHKPEILAKGYLDIDMTRNQDGGQIQQSLFNDEECTEEDEAGTEAAIMIRLGEKVRNDLARSGMSKLYDQIEEPLIYVLSGMERTGVRVDLMQLHNYAAQLNKELEERQQRIREMAGEPDLNILSPKQIGHLLFEKLMLDPKVKAKSGVRYSYSTDEDTLVALSDRHPIIDEILEYRAVRKLLSTYIEPLHNFVSQKTGKIHTTFNQALTATGRLSSSKPNLQNIPVRTERGKEIRKAFVPSAPDGIIMSADYSQIELRIMAHLSQDSHLIDAFRHGLDVHAMTASKIFGIDIGEVTPEQRRIAKTANFGIMYGISSFGLAQRLRISRAQAKKIIDDYFANFTSISTYIRNTIDSAKELGYVKTLFGRRRYLPDINSRNATVRSLAERNAINAPIQGTSADIIKKAMIGVDRKIAEAGLRSRMVLQIHDELVFDAIESEADMLKDIVKQEMENVIPLSIPLTVECNYGKNWLEAH</sequence>
<keyword evidence="13" id="KW-0269">Exonuclease</keyword>
<dbReference type="InterPro" id="IPR020045">
    <property type="entry name" value="DNA_polI_H3TH"/>
</dbReference>
<evidence type="ECO:0000259" key="16">
    <source>
        <dbReference type="SMART" id="SM00482"/>
    </source>
</evidence>
<dbReference type="SUPFAM" id="SSF53098">
    <property type="entry name" value="Ribonuclease H-like"/>
    <property type="match status" value="1"/>
</dbReference>
<dbReference type="GO" id="GO:0006302">
    <property type="term" value="P:double-strand break repair"/>
    <property type="evidence" value="ECO:0007669"/>
    <property type="project" value="TreeGrafter"/>
</dbReference>
<evidence type="ECO:0000256" key="6">
    <source>
        <dbReference type="ARBA" id="ARBA00022705"/>
    </source>
</evidence>
<evidence type="ECO:0000256" key="13">
    <source>
        <dbReference type="RuleBase" id="RU004460"/>
    </source>
</evidence>
<accession>A0A9D9NBC4</accession>
<dbReference type="InterPro" id="IPR020046">
    <property type="entry name" value="5-3_exonucl_a-hlix_arch_N"/>
</dbReference>
<evidence type="ECO:0000256" key="5">
    <source>
        <dbReference type="ARBA" id="ARBA00022695"/>
    </source>
</evidence>
<dbReference type="PANTHER" id="PTHR10133:SF27">
    <property type="entry name" value="DNA POLYMERASE NU"/>
    <property type="match status" value="1"/>
</dbReference>
<dbReference type="Pfam" id="PF00476">
    <property type="entry name" value="DNA_pol_A"/>
    <property type="match status" value="1"/>
</dbReference>
<dbReference type="CDD" id="cd09898">
    <property type="entry name" value="H3TH_53EXO"/>
    <property type="match status" value="1"/>
</dbReference>
<evidence type="ECO:0000259" key="15">
    <source>
        <dbReference type="SMART" id="SM00475"/>
    </source>
</evidence>
<keyword evidence="13" id="KW-0540">Nuclease</keyword>
<dbReference type="EC" id="2.7.7.7" evidence="2 12"/>
<dbReference type="InterPro" id="IPR036279">
    <property type="entry name" value="5-3_exonuclease_C_sf"/>
</dbReference>
<protein>
    <recommendedName>
        <fullName evidence="3 12">DNA polymerase I</fullName>
        <ecNumber evidence="2 12">2.7.7.7</ecNumber>
    </recommendedName>
</protein>
<dbReference type="InterPro" id="IPR043502">
    <property type="entry name" value="DNA/RNA_pol_sf"/>
</dbReference>
<reference evidence="17" key="1">
    <citation type="submission" date="2020-10" db="EMBL/GenBank/DDBJ databases">
        <authorList>
            <person name="Gilroy R."/>
        </authorList>
    </citation>
    <scope>NUCLEOTIDE SEQUENCE</scope>
    <source>
        <strain evidence="17">B1-15692</strain>
    </source>
</reference>
<dbReference type="Pfam" id="PF02739">
    <property type="entry name" value="5_3_exonuc_N"/>
    <property type="match status" value="1"/>
</dbReference>
<evidence type="ECO:0000256" key="11">
    <source>
        <dbReference type="ARBA" id="ARBA00049244"/>
    </source>
</evidence>
<dbReference type="PRINTS" id="PR00868">
    <property type="entry name" value="DNAPOLI"/>
</dbReference>
<dbReference type="InterPro" id="IPR019760">
    <property type="entry name" value="DNA-dir_DNA_pol_A_CS"/>
</dbReference>
<evidence type="ECO:0000256" key="9">
    <source>
        <dbReference type="ARBA" id="ARBA00023125"/>
    </source>
</evidence>
<feature type="domain" description="5'-3' exonuclease" evidence="15">
    <location>
        <begin position="3"/>
        <end position="264"/>
    </location>
</feature>
<dbReference type="Gene3D" id="1.10.150.20">
    <property type="entry name" value="5' to 3' exonuclease, C-terminal subdomain"/>
    <property type="match status" value="2"/>
</dbReference>
<keyword evidence="7 13" id="KW-0227">DNA damage</keyword>
<dbReference type="InterPro" id="IPR018320">
    <property type="entry name" value="DNA_polymerase_1"/>
</dbReference>